<dbReference type="InterPro" id="IPR007016">
    <property type="entry name" value="O-antigen_ligase-rel_domated"/>
</dbReference>
<reference evidence="7 8" key="1">
    <citation type="submission" date="2019-03" db="EMBL/GenBank/DDBJ databases">
        <title>Genomics of glacier-inhabiting Cryobacterium strains.</title>
        <authorList>
            <person name="Liu Q."/>
            <person name="Xin Y.-H."/>
        </authorList>
    </citation>
    <scope>NUCLEOTIDE SEQUENCE [LARGE SCALE GENOMIC DNA]</scope>
    <source>
        <strain evidence="7 8">Hh14</strain>
    </source>
</reference>
<feature type="transmembrane region" description="Helical" evidence="5">
    <location>
        <begin position="140"/>
        <end position="165"/>
    </location>
</feature>
<dbReference type="PANTHER" id="PTHR37422:SF13">
    <property type="entry name" value="LIPOPOLYSACCHARIDE BIOSYNTHESIS PROTEIN PA4999-RELATED"/>
    <property type="match status" value="1"/>
</dbReference>
<feature type="transmembrane region" description="Helical" evidence="5">
    <location>
        <begin position="12"/>
        <end position="45"/>
    </location>
</feature>
<evidence type="ECO:0000313" key="7">
    <source>
        <dbReference type="EMBL" id="TFD45846.1"/>
    </source>
</evidence>
<dbReference type="RefSeq" id="WP_174775489.1">
    <property type="nucleotide sequence ID" value="NZ_SOHE01000079.1"/>
</dbReference>
<keyword evidence="4 5" id="KW-0472">Membrane</keyword>
<evidence type="ECO:0000256" key="3">
    <source>
        <dbReference type="ARBA" id="ARBA00022989"/>
    </source>
</evidence>
<evidence type="ECO:0000256" key="4">
    <source>
        <dbReference type="ARBA" id="ARBA00023136"/>
    </source>
</evidence>
<comment type="caution">
    <text evidence="7">The sequence shown here is derived from an EMBL/GenBank/DDBJ whole genome shotgun (WGS) entry which is preliminary data.</text>
</comment>
<sequence>AATPFERWALSAALLLAAVTVVLSAARAGLLAAGVTLGVLLLLEIVRGDRAAAVRTAVIGASAALLLVLGTLLVPFTRDRVLGASPLAAQSLEGRFAFWSDSLAILLAHPGGVGPSGFLNAYSSAGTATDSATLDSPHNWLFQVALAGGLPLLGLVLAILGVGAWGGVRGWRRACFTETDASRRDLQAAALAGLAGFGVALLTHFTAPSTTIVAAVLAGLLLAADPTGGARARLAGAGNAALARGVRTAALVFWTAALLMVMSAEVPLSAGVTAAARGQLADADSAFDHARSLRPWDADLASIAAQSFAAASDAASAAASQASAEPADRAAAASVAVDAGQLAIEWAQRSRAELAGTVATERALAVGQLAVGDVTGAGRTLAVLVRLAPNDPAIAVQNAIVLYAGGDIAGAAVEVERALELDPQNETAGKLRRILFAE</sequence>
<feature type="domain" description="O-antigen ligase-related" evidence="6">
    <location>
        <begin position="12"/>
        <end position="156"/>
    </location>
</feature>
<protein>
    <recommendedName>
        <fullName evidence="6">O-antigen ligase-related domain-containing protein</fullName>
    </recommendedName>
</protein>
<comment type="subcellular location">
    <subcellularLocation>
        <location evidence="1">Membrane</location>
        <topology evidence="1">Multi-pass membrane protein</topology>
    </subcellularLocation>
</comment>
<keyword evidence="3 5" id="KW-1133">Transmembrane helix</keyword>
<feature type="transmembrane region" description="Helical" evidence="5">
    <location>
        <begin position="241"/>
        <end position="262"/>
    </location>
</feature>
<gene>
    <name evidence="7" type="ORF">E3T55_18050</name>
</gene>
<accession>A0A4V3IQG5</accession>
<dbReference type="Gene3D" id="1.25.40.10">
    <property type="entry name" value="Tetratricopeptide repeat domain"/>
    <property type="match status" value="1"/>
</dbReference>
<name>A0A4V3IQG5_9MICO</name>
<dbReference type="EMBL" id="SOHE01000079">
    <property type="protein sequence ID" value="TFD45846.1"/>
    <property type="molecule type" value="Genomic_DNA"/>
</dbReference>
<dbReference type="GO" id="GO:0016020">
    <property type="term" value="C:membrane"/>
    <property type="evidence" value="ECO:0007669"/>
    <property type="project" value="UniProtKB-SubCell"/>
</dbReference>
<proteinExistence type="predicted"/>
<dbReference type="InterPro" id="IPR011990">
    <property type="entry name" value="TPR-like_helical_dom_sf"/>
</dbReference>
<keyword evidence="2 5" id="KW-0812">Transmembrane</keyword>
<organism evidence="7 8">
    <name type="scientific">Cryobacterium frigoriphilum</name>
    <dbReference type="NCBI Taxonomy" id="1259150"/>
    <lineage>
        <taxon>Bacteria</taxon>
        <taxon>Bacillati</taxon>
        <taxon>Actinomycetota</taxon>
        <taxon>Actinomycetes</taxon>
        <taxon>Micrococcales</taxon>
        <taxon>Microbacteriaceae</taxon>
        <taxon>Cryobacterium</taxon>
    </lineage>
</organism>
<dbReference type="InterPro" id="IPR051533">
    <property type="entry name" value="WaaL-like"/>
</dbReference>
<feature type="transmembrane region" description="Helical" evidence="5">
    <location>
        <begin position="211"/>
        <end position="229"/>
    </location>
</feature>
<keyword evidence="8" id="KW-1185">Reference proteome</keyword>
<feature type="non-terminal residue" evidence="7">
    <location>
        <position position="1"/>
    </location>
</feature>
<dbReference type="Pfam" id="PF04932">
    <property type="entry name" value="Wzy_C"/>
    <property type="match status" value="1"/>
</dbReference>
<feature type="transmembrane region" description="Helical" evidence="5">
    <location>
        <begin position="186"/>
        <end position="205"/>
    </location>
</feature>
<evidence type="ECO:0000256" key="5">
    <source>
        <dbReference type="SAM" id="Phobius"/>
    </source>
</evidence>
<dbReference type="PANTHER" id="PTHR37422">
    <property type="entry name" value="TEICHURONIC ACID BIOSYNTHESIS PROTEIN TUAE"/>
    <property type="match status" value="1"/>
</dbReference>
<evidence type="ECO:0000313" key="8">
    <source>
        <dbReference type="Proteomes" id="UP000297447"/>
    </source>
</evidence>
<dbReference type="Proteomes" id="UP000297447">
    <property type="component" value="Unassembled WGS sequence"/>
</dbReference>
<dbReference type="AlphaFoldDB" id="A0A4V3IQG5"/>
<evidence type="ECO:0000259" key="6">
    <source>
        <dbReference type="Pfam" id="PF04932"/>
    </source>
</evidence>
<evidence type="ECO:0000256" key="2">
    <source>
        <dbReference type="ARBA" id="ARBA00022692"/>
    </source>
</evidence>
<feature type="transmembrane region" description="Helical" evidence="5">
    <location>
        <begin position="57"/>
        <end position="76"/>
    </location>
</feature>
<dbReference type="SUPFAM" id="SSF48452">
    <property type="entry name" value="TPR-like"/>
    <property type="match status" value="1"/>
</dbReference>
<evidence type="ECO:0000256" key="1">
    <source>
        <dbReference type="ARBA" id="ARBA00004141"/>
    </source>
</evidence>